<dbReference type="EMBL" id="QGNW01000492">
    <property type="protein sequence ID" value="RVW69571.1"/>
    <property type="molecule type" value="Genomic_DNA"/>
</dbReference>
<protein>
    <submittedName>
        <fullName evidence="2">Retrovirus-related Pol polyprotein from transposon TNT 1-94</fullName>
    </submittedName>
</protein>
<dbReference type="AlphaFoldDB" id="A0A438GBL5"/>
<dbReference type="PANTHER" id="PTHR42648">
    <property type="entry name" value="TRANSPOSASE, PUTATIVE-RELATED"/>
    <property type="match status" value="1"/>
</dbReference>
<evidence type="ECO:0000259" key="1">
    <source>
        <dbReference type="Pfam" id="PF25597"/>
    </source>
</evidence>
<accession>A0A438GBL5</accession>
<name>A0A438GBL5_VITVI</name>
<organism evidence="2 3">
    <name type="scientific">Vitis vinifera</name>
    <name type="common">Grape</name>
    <dbReference type="NCBI Taxonomy" id="29760"/>
    <lineage>
        <taxon>Eukaryota</taxon>
        <taxon>Viridiplantae</taxon>
        <taxon>Streptophyta</taxon>
        <taxon>Embryophyta</taxon>
        <taxon>Tracheophyta</taxon>
        <taxon>Spermatophyta</taxon>
        <taxon>Magnoliopsida</taxon>
        <taxon>eudicotyledons</taxon>
        <taxon>Gunneridae</taxon>
        <taxon>Pentapetalae</taxon>
        <taxon>rosids</taxon>
        <taxon>Vitales</taxon>
        <taxon>Vitaceae</taxon>
        <taxon>Viteae</taxon>
        <taxon>Vitis</taxon>
    </lineage>
</organism>
<dbReference type="Proteomes" id="UP000288805">
    <property type="component" value="Unassembled WGS sequence"/>
</dbReference>
<evidence type="ECO:0000313" key="2">
    <source>
        <dbReference type="EMBL" id="RVW69571.1"/>
    </source>
</evidence>
<dbReference type="PANTHER" id="PTHR42648:SF28">
    <property type="entry name" value="TRANSPOSON-ENCODED PROTEIN WITH RIBONUCLEASE H-LIKE AND RETROVIRUS ZINC FINGER-LIKE DOMAINS"/>
    <property type="match status" value="1"/>
</dbReference>
<feature type="domain" description="Retroviral polymerase SH3-like" evidence="1">
    <location>
        <begin position="44"/>
        <end position="103"/>
    </location>
</feature>
<sequence length="224" mass="25067">MVEASSIACFLINCSPSTAIDKRTPQKVWSGTPTSYSDLKIFGCPTYAHVDNGKLEPKSIKCVFLGYESNVKGYNLWYPETKKIILSRDVIFNETTMLHDSSSRDSYDKEQHKSRTKVEFEIGSGSIPKSTSQFSLEMKSDVAAPSPPLAPPQYSIVKDGPIRDIKPPQRYDEADLVAYALNVAKDIDSSVKPSSYFEAINCDDSSRWMIVMYEKIESLHKNGT</sequence>
<dbReference type="InterPro" id="IPR039537">
    <property type="entry name" value="Retrotran_Ty1/copia-like"/>
</dbReference>
<dbReference type="Pfam" id="PF25597">
    <property type="entry name" value="SH3_retrovirus"/>
    <property type="match status" value="1"/>
</dbReference>
<dbReference type="InterPro" id="IPR057670">
    <property type="entry name" value="SH3_retrovirus"/>
</dbReference>
<comment type="caution">
    <text evidence="2">The sequence shown here is derived from an EMBL/GenBank/DDBJ whole genome shotgun (WGS) entry which is preliminary data.</text>
</comment>
<proteinExistence type="predicted"/>
<evidence type="ECO:0000313" key="3">
    <source>
        <dbReference type="Proteomes" id="UP000288805"/>
    </source>
</evidence>
<reference evidence="2 3" key="1">
    <citation type="journal article" date="2018" name="PLoS Genet.">
        <title>Population sequencing reveals clonal diversity and ancestral inbreeding in the grapevine cultivar Chardonnay.</title>
        <authorList>
            <person name="Roach M.J."/>
            <person name="Johnson D.L."/>
            <person name="Bohlmann J."/>
            <person name="van Vuuren H.J."/>
            <person name="Jones S.J."/>
            <person name="Pretorius I.S."/>
            <person name="Schmidt S.A."/>
            <person name="Borneman A.R."/>
        </authorList>
    </citation>
    <scope>NUCLEOTIDE SEQUENCE [LARGE SCALE GENOMIC DNA]</scope>
    <source>
        <strain evidence="3">cv. Chardonnay</strain>
        <tissue evidence="2">Leaf</tissue>
    </source>
</reference>
<gene>
    <name evidence="2" type="primary">POLX_4065</name>
    <name evidence="2" type="ORF">CK203_059342</name>
</gene>